<evidence type="ECO:0000313" key="2">
    <source>
        <dbReference type="Proteomes" id="UP000001699"/>
    </source>
</evidence>
<organism evidence="1 2">
    <name type="scientific">Aspergillus fumigatus (strain CBS 144.89 / FGSC A1163 / CEA10)</name>
    <name type="common">Neosartorya fumigata</name>
    <dbReference type="NCBI Taxonomy" id="451804"/>
    <lineage>
        <taxon>Eukaryota</taxon>
        <taxon>Fungi</taxon>
        <taxon>Dikarya</taxon>
        <taxon>Ascomycota</taxon>
        <taxon>Pezizomycotina</taxon>
        <taxon>Eurotiomycetes</taxon>
        <taxon>Eurotiomycetidae</taxon>
        <taxon>Eurotiales</taxon>
        <taxon>Aspergillaceae</taxon>
        <taxon>Aspergillus</taxon>
        <taxon>Aspergillus subgen. Fumigati</taxon>
    </lineage>
</organism>
<name>B0XML6_ASPFC</name>
<dbReference type="HOGENOM" id="CLU_1992104_0_0_1"/>
<dbReference type="VEuPathDB" id="FungiDB:AFUB_003180"/>
<proteinExistence type="predicted"/>
<gene>
    <name evidence="1" type="ORF">AFUB_003180</name>
</gene>
<accession>B0XML6</accession>
<sequence>MKNGTSYELLKLLDRCAALRRQWGKMDPENMMRGSSAGFRRIWTEKPLDSVAEKAPNGQRASMAVKTQASKIACLIHPGMFEADPKSFDCQRAIAKHDTRHLRTFTLRDIGSRQHSDPHLHTSLI</sequence>
<reference evidence="1 2" key="1">
    <citation type="journal article" date="2008" name="PLoS Genet.">
        <title>Genomic islands in the pathogenic filamentous fungus Aspergillus fumigatus.</title>
        <authorList>
            <person name="Fedorova N.D."/>
            <person name="Khaldi N."/>
            <person name="Joardar V.S."/>
            <person name="Maiti R."/>
            <person name="Amedeo P."/>
            <person name="Anderson M.J."/>
            <person name="Crabtree J."/>
            <person name="Silva J.C."/>
            <person name="Badger J.H."/>
            <person name="Albarraq A."/>
            <person name="Angiuoli S."/>
            <person name="Bussey H."/>
            <person name="Bowyer P."/>
            <person name="Cotty P.J."/>
            <person name="Dyer P.S."/>
            <person name="Egan A."/>
            <person name="Galens K."/>
            <person name="Fraser-Liggett C.M."/>
            <person name="Haas B.J."/>
            <person name="Inman J.M."/>
            <person name="Kent R."/>
            <person name="Lemieux S."/>
            <person name="Malavazi I."/>
            <person name="Orvis J."/>
            <person name="Roemer T."/>
            <person name="Ronning C.M."/>
            <person name="Sundaram J.P."/>
            <person name="Sutton G."/>
            <person name="Turner G."/>
            <person name="Venter J.C."/>
            <person name="White O.R."/>
            <person name="Whitty B.R."/>
            <person name="Youngman P."/>
            <person name="Wolfe K.H."/>
            <person name="Goldman G.H."/>
            <person name="Wortman J.R."/>
            <person name="Jiang B."/>
            <person name="Denning D.W."/>
            <person name="Nierman W.C."/>
        </authorList>
    </citation>
    <scope>NUCLEOTIDE SEQUENCE [LARGE SCALE GENOMIC DNA]</scope>
    <source>
        <strain evidence="2">CBS 144.89 / FGSC A1163 / CEA10</strain>
    </source>
</reference>
<dbReference type="Proteomes" id="UP000001699">
    <property type="component" value="Unassembled WGS sequence"/>
</dbReference>
<protein>
    <submittedName>
        <fullName evidence="1">Uncharacterized protein</fullName>
    </submittedName>
</protein>
<evidence type="ECO:0000313" key="1">
    <source>
        <dbReference type="EMBL" id="EDP55621.1"/>
    </source>
</evidence>
<keyword evidence="2" id="KW-1185">Reference proteome</keyword>
<dbReference type="EMBL" id="DS499594">
    <property type="protein sequence ID" value="EDP55621.1"/>
    <property type="molecule type" value="Genomic_DNA"/>
</dbReference>
<dbReference type="AlphaFoldDB" id="B0XML6"/>